<evidence type="ECO:0000256" key="1">
    <source>
        <dbReference type="SAM" id="SignalP"/>
    </source>
</evidence>
<protein>
    <submittedName>
        <fullName evidence="3">DUF4266 domain-containing protein</fullName>
    </submittedName>
</protein>
<dbReference type="InterPro" id="IPR025362">
    <property type="entry name" value="DUF4266"/>
</dbReference>
<evidence type="ECO:0000259" key="2">
    <source>
        <dbReference type="Pfam" id="PF14086"/>
    </source>
</evidence>
<dbReference type="RefSeq" id="WP_111814967.1">
    <property type="nucleotide sequence ID" value="NZ_CBCRZQ010000002.1"/>
</dbReference>
<dbReference type="PROSITE" id="PS51257">
    <property type="entry name" value="PROKAR_LIPOPROTEIN"/>
    <property type="match status" value="1"/>
</dbReference>
<sequence length="71" mass="7448">MKKLIILLCLVLSGSLGSCTVVKEYEKVKLNDPDMVLADKPVDRFEVNAQAYREAASGANGGKTGGGCGCN</sequence>
<name>A0A5C6YQT7_9FLAO</name>
<accession>A0A5C6YQT7</accession>
<feature type="domain" description="DUF4266" evidence="2">
    <location>
        <begin position="22"/>
        <end position="71"/>
    </location>
</feature>
<dbReference type="Pfam" id="PF14086">
    <property type="entry name" value="DUF4266"/>
    <property type="match status" value="1"/>
</dbReference>
<keyword evidence="1" id="KW-0732">Signal</keyword>
<evidence type="ECO:0000313" key="3">
    <source>
        <dbReference type="EMBL" id="TXD69871.1"/>
    </source>
</evidence>
<keyword evidence="4" id="KW-1185">Reference proteome</keyword>
<dbReference type="EMBL" id="VORU01000003">
    <property type="protein sequence ID" value="TXD69871.1"/>
    <property type="molecule type" value="Genomic_DNA"/>
</dbReference>
<comment type="caution">
    <text evidence="3">The sequence shown here is derived from an EMBL/GenBank/DDBJ whole genome shotgun (WGS) entry which is preliminary data.</text>
</comment>
<dbReference type="AlphaFoldDB" id="A0A5C6YQT7"/>
<reference evidence="3 4" key="1">
    <citation type="submission" date="2019-08" db="EMBL/GenBank/DDBJ databases">
        <title>Genome of Aequorivita lipolytica Y10-2 (type strain).</title>
        <authorList>
            <person name="Bowman J.P."/>
        </authorList>
    </citation>
    <scope>NUCLEOTIDE SEQUENCE [LARGE SCALE GENOMIC DNA]</scope>
    <source>
        <strain evidence="3 4">Y10-2</strain>
    </source>
</reference>
<proteinExistence type="predicted"/>
<dbReference type="Proteomes" id="UP000321945">
    <property type="component" value="Unassembled WGS sequence"/>
</dbReference>
<feature type="chain" id="PRO_5023075171" evidence="1">
    <location>
        <begin position="19"/>
        <end position="71"/>
    </location>
</feature>
<gene>
    <name evidence="3" type="ORF">ESV24_05390</name>
</gene>
<evidence type="ECO:0000313" key="4">
    <source>
        <dbReference type="Proteomes" id="UP000321945"/>
    </source>
</evidence>
<dbReference type="OrthoDB" id="679785at2"/>
<organism evidence="3 4">
    <name type="scientific">Aequorivita lipolytica</name>
    <dbReference type="NCBI Taxonomy" id="153267"/>
    <lineage>
        <taxon>Bacteria</taxon>
        <taxon>Pseudomonadati</taxon>
        <taxon>Bacteroidota</taxon>
        <taxon>Flavobacteriia</taxon>
        <taxon>Flavobacteriales</taxon>
        <taxon>Flavobacteriaceae</taxon>
        <taxon>Aequorivita</taxon>
    </lineage>
</organism>
<feature type="signal peptide" evidence="1">
    <location>
        <begin position="1"/>
        <end position="18"/>
    </location>
</feature>